<feature type="region of interest" description="Disordered" evidence="1">
    <location>
        <begin position="313"/>
        <end position="341"/>
    </location>
</feature>
<protein>
    <submittedName>
        <fullName evidence="2">Uncharacterized protein</fullName>
    </submittedName>
</protein>
<reference evidence="2 3" key="1">
    <citation type="journal article" date="2011" name="Stand. Genomic Sci.">
        <title>Complete genome sequence of Deinococcus maricopensis type strain (LB-34).</title>
        <authorList>
            <person name="Pukall R."/>
            <person name="Zeytun A."/>
            <person name="Lucas S."/>
            <person name="Lapidus A."/>
            <person name="Hammon N."/>
            <person name="Deshpande S."/>
            <person name="Nolan M."/>
            <person name="Cheng J.F."/>
            <person name="Pitluck S."/>
            <person name="Liolios K."/>
            <person name="Pagani I."/>
            <person name="Mikhailova N."/>
            <person name="Ivanova N."/>
            <person name="Mavromatis K."/>
            <person name="Pati A."/>
            <person name="Tapia R."/>
            <person name="Han C."/>
            <person name="Goodwin L."/>
            <person name="Chen A."/>
            <person name="Palaniappan K."/>
            <person name="Land M."/>
            <person name="Hauser L."/>
            <person name="Chang Y.J."/>
            <person name="Jeffries C.D."/>
            <person name="Brambilla E.M."/>
            <person name="Rohde M."/>
            <person name="Goker M."/>
            <person name="Detter J.C."/>
            <person name="Woyke T."/>
            <person name="Bristow J."/>
            <person name="Eisen J.A."/>
            <person name="Markowitz V."/>
            <person name="Hugenholtz P."/>
            <person name="Kyrpides N.C."/>
            <person name="Klenk H.P."/>
        </authorList>
    </citation>
    <scope>NUCLEOTIDE SEQUENCE [LARGE SCALE GENOMIC DNA]</scope>
    <source>
        <strain evidence="3">DSM 21211 / LMG 22137 / NRRL B-23946 / LB-34</strain>
    </source>
</reference>
<evidence type="ECO:0000313" key="3">
    <source>
        <dbReference type="Proteomes" id="UP000008635"/>
    </source>
</evidence>
<evidence type="ECO:0000313" key="2">
    <source>
        <dbReference type="EMBL" id="ADV67427.1"/>
    </source>
</evidence>
<dbReference type="HOGENOM" id="CLU_638924_0_0_0"/>
<dbReference type="EMBL" id="CP002454">
    <property type="protein sequence ID" value="ADV67427.1"/>
    <property type="molecule type" value="Genomic_DNA"/>
</dbReference>
<sequence>MTEVNWHDVPSLARALNAPEAALHVKVSGRRVAFRAAQLVFLAADAHDPCVASGQPISGRFAVAIERPRAGRLGPLALTVAFSALGEDAARDAARTVGRLLGAHVARAERSGREAAHDAEHTARLAQAGSFPAYLDSLSLRWLIPVALGEEERFVTVPARVRNAIEARLERPAPLRLAEYQLLTALHAERERNLDAGVALGVPEFPALPPARPKVRVSAAVERAQQAAKDREREREGGPDLQIADEALERAVQHAEKHRQPLAPADWLAYLLRHGVVYSDAEYERVRAWLPLARRRALDRKLRRRFPLTPDELRDVQDAAGRTARGETPPSSRATPRSAPLNETLALRTFAELLAEDLARHGYGPEADALHTHRGGPLRLRWVQERFGGFARRLMRSTYETLPEDVLTEAVTLIRQTLPVYGGELATTD</sequence>
<evidence type="ECO:0000256" key="1">
    <source>
        <dbReference type="SAM" id="MobiDB-lite"/>
    </source>
</evidence>
<dbReference type="RefSeq" id="WP_013556932.1">
    <property type="nucleotide sequence ID" value="NC_014958.1"/>
</dbReference>
<keyword evidence="3" id="KW-1185">Reference proteome</keyword>
<name>E8U8N8_DEIML</name>
<dbReference type="Proteomes" id="UP000008635">
    <property type="component" value="Chromosome"/>
</dbReference>
<accession>E8U8N8</accession>
<reference evidence="3" key="2">
    <citation type="submission" date="2011-01" db="EMBL/GenBank/DDBJ databases">
        <title>The complete genome of Deinococcus maricopensis DSM 21211.</title>
        <authorList>
            <consortium name="US DOE Joint Genome Institute (JGI-PGF)"/>
            <person name="Lucas S."/>
            <person name="Copeland A."/>
            <person name="Lapidus A."/>
            <person name="Goodwin L."/>
            <person name="Pitluck S."/>
            <person name="Kyrpides N."/>
            <person name="Mavromatis K."/>
            <person name="Pagani I."/>
            <person name="Ivanova N."/>
            <person name="Ovchinnikova G."/>
            <person name="Zeytun A."/>
            <person name="Detter J.C."/>
            <person name="Han C."/>
            <person name="Land M."/>
            <person name="Hauser L."/>
            <person name="Markowitz V."/>
            <person name="Cheng J.-F."/>
            <person name="Hugenholtz P."/>
            <person name="Woyke T."/>
            <person name="Wu D."/>
            <person name="Pukall R."/>
            <person name="Gehrich-Schroeter G."/>
            <person name="Brambilla E."/>
            <person name="Klenk H.-P."/>
            <person name="Eisen J.A."/>
        </authorList>
    </citation>
    <scope>NUCLEOTIDE SEQUENCE [LARGE SCALE GENOMIC DNA]</scope>
    <source>
        <strain evidence="3">DSM 21211 / LMG 22137 / NRRL B-23946 / LB-34</strain>
    </source>
</reference>
<organism evidence="2 3">
    <name type="scientific">Deinococcus maricopensis (strain DSM 21211 / LMG 22137 / NRRL B-23946 / LB-34)</name>
    <dbReference type="NCBI Taxonomy" id="709986"/>
    <lineage>
        <taxon>Bacteria</taxon>
        <taxon>Thermotogati</taxon>
        <taxon>Deinococcota</taxon>
        <taxon>Deinococci</taxon>
        <taxon>Deinococcales</taxon>
        <taxon>Deinococcaceae</taxon>
        <taxon>Deinococcus</taxon>
    </lineage>
</organism>
<gene>
    <name evidence="2" type="ordered locus">Deima_1779</name>
</gene>
<feature type="compositionally biased region" description="Low complexity" evidence="1">
    <location>
        <begin position="328"/>
        <end position="340"/>
    </location>
</feature>
<dbReference type="KEGG" id="dmr:Deima_1779"/>
<proteinExistence type="predicted"/>
<dbReference type="AlphaFoldDB" id="E8U8N8"/>